<comment type="caution">
    <text evidence="5">The sequence shown here is derived from an EMBL/GenBank/DDBJ whole genome shotgun (WGS) entry which is preliminary data.</text>
</comment>
<evidence type="ECO:0000313" key="5">
    <source>
        <dbReference type="EMBL" id="CAH1997164.1"/>
    </source>
</evidence>
<dbReference type="InterPro" id="IPR006600">
    <property type="entry name" value="HTH_CenpB_DNA-bd_dom"/>
</dbReference>
<dbReference type="EMBL" id="CAKOFQ010007280">
    <property type="protein sequence ID" value="CAH1997164.1"/>
    <property type="molecule type" value="Genomic_DNA"/>
</dbReference>
<name>A0A9P0LNW8_ACAOB</name>
<feature type="compositionally biased region" description="Polar residues" evidence="3">
    <location>
        <begin position="796"/>
        <end position="814"/>
    </location>
</feature>
<evidence type="ECO:0000313" key="6">
    <source>
        <dbReference type="Proteomes" id="UP001152888"/>
    </source>
</evidence>
<proteinExistence type="predicted"/>
<evidence type="ECO:0000259" key="4">
    <source>
        <dbReference type="PROSITE" id="PS51253"/>
    </source>
</evidence>
<dbReference type="PANTHER" id="PTHR46599">
    <property type="entry name" value="PIGGYBAC TRANSPOSABLE ELEMENT-DERIVED PROTEIN 4"/>
    <property type="match status" value="1"/>
</dbReference>
<organism evidence="5 6">
    <name type="scientific">Acanthoscelides obtectus</name>
    <name type="common">Bean weevil</name>
    <name type="synonym">Bruchus obtectus</name>
    <dbReference type="NCBI Taxonomy" id="200917"/>
    <lineage>
        <taxon>Eukaryota</taxon>
        <taxon>Metazoa</taxon>
        <taxon>Ecdysozoa</taxon>
        <taxon>Arthropoda</taxon>
        <taxon>Hexapoda</taxon>
        <taxon>Insecta</taxon>
        <taxon>Pterygota</taxon>
        <taxon>Neoptera</taxon>
        <taxon>Endopterygota</taxon>
        <taxon>Coleoptera</taxon>
        <taxon>Polyphaga</taxon>
        <taxon>Cucujiformia</taxon>
        <taxon>Chrysomeloidea</taxon>
        <taxon>Chrysomelidae</taxon>
        <taxon>Bruchinae</taxon>
        <taxon>Bruchini</taxon>
        <taxon>Acanthoscelides</taxon>
    </lineage>
</organism>
<evidence type="ECO:0000256" key="2">
    <source>
        <dbReference type="ARBA" id="ARBA00023125"/>
    </source>
</evidence>
<feature type="compositionally biased region" description="Acidic residues" evidence="3">
    <location>
        <begin position="899"/>
        <end position="908"/>
    </location>
</feature>
<dbReference type="Pfam" id="PF03184">
    <property type="entry name" value="DDE_1"/>
    <property type="match status" value="1"/>
</dbReference>
<reference evidence="5" key="1">
    <citation type="submission" date="2022-03" db="EMBL/GenBank/DDBJ databases">
        <authorList>
            <person name="Sayadi A."/>
        </authorList>
    </citation>
    <scope>NUCLEOTIDE SEQUENCE</scope>
</reference>
<dbReference type="OrthoDB" id="6766063at2759"/>
<dbReference type="InterPro" id="IPR029526">
    <property type="entry name" value="PGBD"/>
</dbReference>
<comment type="subcellular location">
    <subcellularLocation>
        <location evidence="1">Nucleus</location>
    </subcellularLocation>
</comment>
<dbReference type="Pfam" id="PF13843">
    <property type="entry name" value="DDE_Tnp_1_7"/>
    <property type="match status" value="1"/>
</dbReference>
<dbReference type="PANTHER" id="PTHR46599:SF2">
    <property type="entry name" value="PIGGYBAC TRANSPOSABLE ELEMENT-DERIVED PROTEIN 4-LIKE"/>
    <property type="match status" value="1"/>
</dbReference>
<dbReference type="AlphaFoldDB" id="A0A9P0LNW8"/>
<dbReference type="Gene3D" id="1.10.10.60">
    <property type="entry name" value="Homeodomain-like"/>
    <property type="match status" value="1"/>
</dbReference>
<keyword evidence="2" id="KW-0238">DNA-binding</keyword>
<dbReference type="InterPro" id="IPR004875">
    <property type="entry name" value="DDE_SF_endonuclease_dom"/>
</dbReference>
<evidence type="ECO:0000256" key="1">
    <source>
        <dbReference type="ARBA" id="ARBA00004123"/>
    </source>
</evidence>
<dbReference type="InterPro" id="IPR009057">
    <property type="entry name" value="Homeodomain-like_sf"/>
</dbReference>
<gene>
    <name evidence="5" type="ORF">ACAOBT_LOCUS23572</name>
</gene>
<dbReference type="SUPFAM" id="SSF46689">
    <property type="entry name" value="Homeodomain-like"/>
    <property type="match status" value="1"/>
</dbReference>
<keyword evidence="6" id="KW-1185">Reference proteome</keyword>
<feature type="compositionally biased region" description="Basic residues" evidence="3">
    <location>
        <begin position="829"/>
        <end position="838"/>
    </location>
</feature>
<feature type="region of interest" description="Disordered" evidence="3">
    <location>
        <begin position="796"/>
        <end position="853"/>
    </location>
</feature>
<feature type="region of interest" description="Disordered" evidence="3">
    <location>
        <begin position="868"/>
        <end position="921"/>
    </location>
</feature>
<evidence type="ECO:0000256" key="3">
    <source>
        <dbReference type="SAM" id="MobiDB-lite"/>
    </source>
</evidence>
<accession>A0A9P0LNW8</accession>
<dbReference type="Proteomes" id="UP001152888">
    <property type="component" value="Unassembled WGS sequence"/>
</dbReference>
<dbReference type="GO" id="GO:0003677">
    <property type="term" value="F:DNA binding"/>
    <property type="evidence" value="ECO:0007669"/>
    <property type="project" value="UniProtKB-KW"/>
</dbReference>
<dbReference type="GO" id="GO:0005634">
    <property type="term" value="C:nucleus"/>
    <property type="evidence" value="ECO:0007669"/>
    <property type="project" value="UniProtKB-SubCell"/>
</dbReference>
<dbReference type="PROSITE" id="PS51253">
    <property type="entry name" value="HTH_CENPB"/>
    <property type="match status" value="1"/>
</dbReference>
<sequence length="943" mass="106948">MFIHTYNMSDLPFKLVDMTEGELYAELENIYSEMEQSRINGEEIPSDCESLASSRDDQESDTETTIRSNVLICSYSDSEDDIPLSTIAGKLQLASSASSVGRKYPVWSNVKTPTPPPDFTAHSGLADCVTNMTDPTPYKLFQLFFSHSLIESIVFETNLYAQQQFSKHKPTDVREIKTFLGLNLLMGIKRLPSYRDHWSRAPDLHDSYVSNLMSVKRFSWLLGNIHLNDNSLMAKKGEANYDKLYKVRPLLNRMSEAFGKCMLPSRDVAIDESMIKFKGRSSLKQYMPKKPTKRGYKVWMLADKNGYCLKFDIYTGKPSGDVEKNLGSRIVKQLCEGLENKNHLVYFDNFFNGVELMEDLKNMQIHACGTVNSSRRNIPKFKSDKNMKRDIMASPLKQKRKQWSEKDMENAIGSVRNQNMGYLAAARAYKVPRSKLFRLCNTEGPPATVSKTKLGKRPILSAELEEELVRYLLIMDQKFFGLTRRDVRSLAFQLAKRNNIPHPFSLLRESAGKDWFSSFMHRHKNTPGLRKPTGTSLARAVGFNKENVTEIFDLLEKTMAERNYGPHQIYNVDESGLSIVQSRCPEVVSLRGKRQVGAITSAERGSLITIVMCMSAAGDFVPPMIIFPRKKASDQLKKGAPPGSLFAFHSSGWIQTDLFTKWFDHFLEKSTKPILLILDGHHIHTRNLDVLIKAKDNHVTILCLPPHTTHKLQPLDKTVMGALKTFYNEEVRIFMRTEKRAVTHFDICQLFGSAYLKVQSGERVVKGFSATGIYPLRRNIFTEEEFAAEMQKENQNLPNNNTRAHNEQNNSPNVYPSDIVPVPELTKKPATRGRKCGRTKIITSTPNKEELEQSINLSKQKVIRNVFDEPGPGGLKNKNRKVTKKYVSSSSSDSQSEAVVDDSSDEDLPLSCYNKKPTGEDVPCIFARKSFPRAEVKKYGCNA</sequence>
<protein>
    <recommendedName>
        <fullName evidence="4">HTH CENPB-type domain-containing protein</fullName>
    </recommendedName>
</protein>
<feature type="domain" description="HTH CENPB-type" evidence="4">
    <location>
        <begin position="452"/>
        <end position="529"/>
    </location>
</feature>
<feature type="compositionally biased region" description="Low complexity" evidence="3">
    <location>
        <begin position="887"/>
        <end position="898"/>
    </location>
</feature>